<feature type="compositionally biased region" description="Basic and acidic residues" evidence="1">
    <location>
        <begin position="329"/>
        <end position="350"/>
    </location>
</feature>
<feature type="compositionally biased region" description="Basic and acidic residues" evidence="1">
    <location>
        <begin position="251"/>
        <end position="267"/>
    </location>
</feature>
<proteinExistence type="predicted"/>
<reference evidence="2" key="2">
    <citation type="submission" date="2021-01" db="EMBL/GenBank/DDBJ databases">
        <authorList>
            <person name="Schikora-Tamarit M.A."/>
        </authorList>
    </citation>
    <scope>NUCLEOTIDE SEQUENCE</scope>
    <source>
        <strain evidence="2">CBS6075</strain>
    </source>
</reference>
<feature type="region of interest" description="Disordered" evidence="1">
    <location>
        <begin position="251"/>
        <end position="270"/>
    </location>
</feature>
<organism evidence="2 3">
    <name type="scientific">Ogataea philodendri</name>
    <dbReference type="NCBI Taxonomy" id="1378263"/>
    <lineage>
        <taxon>Eukaryota</taxon>
        <taxon>Fungi</taxon>
        <taxon>Dikarya</taxon>
        <taxon>Ascomycota</taxon>
        <taxon>Saccharomycotina</taxon>
        <taxon>Pichiomycetes</taxon>
        <taxon>Pichiales</taxon>
        <taxon>Pichiaceae</taxon>
        <taxon>Ogataea</taxon>
    </lineage>
</organism>
<protein>
    <submittedName>
        <fullName evidence="2">Uncharacterized protein</fullName>
    </submittedName>
</protein>
<evidence type="ECO:0000313" key="2">
    <source>
        <dbReference type="EMBL" id="KAH3666931.1"/>
    </source>
</evidence>
<comment type="caution">
    <text evidence="2">The sequence shown here is derived from an EMBL/GenBank/DDBJ whole genome shotgun (WGS) entry which is preliminary data.</text>
</comment>
<dbReference type="RefSeq" id="XP_046061887.1">
    <property type="nucleotide sequence ID" value="XM_046204351.1"/>
</dbReference>
<reference evidence="2" key="1">
    <citation type="journal article" date="2021" name="Open Biol.">
        <title>Shared evolutionary footprints suggest mitochondrial oxidative damage underlies multiple complex I losses in fungi.</title>
        <authorList>
            <person name="Schikora-Tamarit M.A."/>
            <person name="Marcet-Houben M."/>
            <person name="Nosek J."/>
            <person name="Gabaldon T."/>
        </authorList>
    </citation>
    <scope>NUCLEOTIDE SEQUENCE</scope>
    <source>
        <strain evidence="2">CBS6075</strain>
    </source>
</reference>
<sequence length="364" mass="39174">MWNTYDWSHYECRLHFELDRPLAAPVDDALAAKDAAEEPDAVWDTPRTELAALVALEESVSASWASLSSTRHSQAGYSSSFKATGDLPVLNTLMLSAVPSFTDDCSISGLCRGSRGLGPDRVEHAGKIGAPAGGGEPGWFCELGLCCEDSADLPFSVGQQGEASDDARDGDKDLAPEERVGSGVVHQFQSDDLGNQVRQSGNNADERDGRHHVFSGPNSVCCQRGVVDPVCAENEARKEREREHLRVRGDKNPEHAAEQTHEQRACDGDVGPAEFVGNVAERRTANELGHVLHGGHHGALFVRQADGRRERRPLHLVPQIGVLGVERFARTDEHDGDGEHGATNEPHHAQSPDVAAGPVDDGIT</sequence>
<evidence type="ECO:0000256" key="1">
    <source>
        <dbReference type="SAM" id="MobiDB-lite"/>
    </source>
</evidence>
<feature type="compositionally biased region" description="Polar residues" evidence="1">
    <location>
        <begin position="187"/>
        <end position="203"/>
    </location>
</feature>
<feature type="region of interest" description="Disordered" evidence="1">
    <location>
        <begin position="157"/>
        <end position="211"/>
    </location>
</feature>
<dbReference type="AlphaFoldDB" id="A0A9P8T5M5"/>
<accession>A0A9P8T5M5</accession>
<name>A0A9P8T5M5_9ASCO</name>
<keyword evidence="3" id="KW-1185">Reference proteome</keyword>
<dbReference type="Proteomes" id="UP000769157">
    <property type="component" value="Unassembled WGS sequence"/>
</dbReference>
<feature type="compositionally biased region" description="Basic and acidic residues" evidence="1">
    <location>
        <begin position="165"/>
        <end position="180"/>
    </location>
</feature>
<dbReference type="GeneID" id="70235348"/>
<dbReference type="EMBL" id="JAEUBE010000199">
    <property type="protein sequence ID" value="KAH3666931.1"/>
    <property type="molecule type" value="Genomic_DNA"/>
</dbReference>
<evidence type="ECO:0000313" key="3">
    <source>
        <dbReference type="Proteomes" id="UP000769157"/>
    </source>
</evidence>
<feature type="region of interest" description="Disordered" evidence="1">
    <location>
        <begin position="329"/>
        <end position="364"/>
    </location>
</feature>
<gene>
    <name evidence="2" type="ORF">OGAPHI_003381</name>
</gene>